<dbReference type="SUPFAM" id="SSF53474">
    <property type="entry name" value="alpha/beta-Hydrolases"/>
    <property type="match status" value="1"/>
</dbReference>
<accession>A0AAV9VD92</accession>
<dbReference type="InterPro" id="IPR008758">
    <property type="entry name" value="Peptidase_S28"/>
</dbReference>
<comment type="caution">
    <text evidence="7">The sequence shown here is derived from an EMBL/GenBank/DDBJ whole genome shotgun (WGS) entry which is preliminary data.</text>
</comment>
<evidence type="ECO:0000256" key="5">
    <source>
        <dbReference type="ARBA" id="ARBA00023180"/>
    </source>
</evidence>
<gene>
    <name evidence="7" type="ORF">TWF696_000185</name>
</gene>
<dbReference type="InterPro" id="IPR029058">
    <property type="entry name" value="AB_hydrolase_fold"/>
</dbReference>
<keyword evidence="3 6" id="KW-0732">Signal</keyword>
<dbReference type="GO" id="GO:0070008">
    <property type="term" value="F:serine-type exopeptidase activity"/>
    <property type="evidence" value="ECO:0007669"/>
    <property type="project" value="InterPro"/>
</dbReference>
<evidence type="ECO:0000256" key="6">
    <source>
        <dbReference type="SAM" id="SignalP"/>
    </source>
</evidence>
<dbReference type="PANTHER" id="PTHR11010:SF109">
    <property type="entry name" value="PEPTIDASE, FAMILY S28, PUTATIVE (AFU_ORTHOLOGUE AFUA_4G03790)-RELATED"/>
    <property type="match status" value="1"/>
</dbReference>
<proteinExistence type="inferred from homology"/>
<reference evidence="7 8" key="1">
    <citation type="submission" date="2019-10" db="EMBL/GenBank/DDBJ databases">
        <authorList>
            <person name="Palmer J.M."/>
        </authorList>
    </citation>
    <scope>NUCLEOTIDE SEQUENCE [LARGE SCALE GENOMIC DNA]</scope>
    <source>
        <strain evidence="7 8">TWF696</strain>
    </source>
</reference>
<keyword evidence="8" id="KW-1185">Reference proteome</keyword>
<dbReference type="AlphaFoldDB" id="A0AAV9VD92"/>
<dbReference type="PANTHER" id="PTHR11010">
    <property type="entry name" value="PROTEASE S28 PRO-X CARBOXYPEPTIDASE-RELATED"/>
    <property type="match status" value="1"/>
</dbReference>
<dbReference type="GO" id="GO:0006508">
    <property type="term" value="P:proteolysis"/>
    <property type="evidence" value="ECO:0007669"/>
    <property type="project" value="UniProtKB-KW"/>
</dbReference>
<evidence type="ECO:0000256" key="1">
    <source>
        <dbReference type="ARBA" id="ARBA00011079"/>
    </source>
</evidence>
<dbReference type="EMBL" id="JAVHNQ010000001">
    <property type="protein sequence ID" value="KAK6359013.1"/>
    <property type="molecule type" value="Genomic_DNA"/>
</dbReference>
<organism evidence="7 8">
    <name type="scientific">Orbilia brochopaga</name>
    <dbReference type="NCBI Taxonomy" id="3140254"/>
    <lineage>
        <taxon>Eukaryota</taxon>
        <taxon>Fungi</taxon>
        <taxon>Dikarya</taxon>
        <taxon>Ascomycota</taxon>
        <taxon>Pezizomycotina</taxon>
        <taxon>Orbiliomycetes</taxon>
        <taxon>Orbiliales</taxon>
        <taxon>Orbiliaceae</taxon>
        <taxon>Orbilia</taxon>
    </lineage>
</organism>
<keyword evidence="4" id="KW-0378">Hydrolase</keyword>
<dbReference type="Pfam" id="PF05577">
    <property type="entry name" value="Peptidase_S28"/>
    <property type="match status" value="1"/>
</dbReference>
<dbReference type="Gene3D" id="3.40.50.1820">
    <property type="entry name" value="alpha/beta hydrolase"/>
    <property type="match status" value="2"/>
</dbReference>
<evidence type="ECO:0000256" key="4">
    <source>
        <dbReference type="ARBA" id="ARBA00022801"/>
    </source>
</evidence>
<keyword evidence="5" id="KW-0325">Glycoprotein</keyword>
<evidence type="ECO:0000313" key="7">
    <source>
        <dbReference type="EMBL" id="KAK6359013.1"/>
    </source>
</evidence>
<dbReference type="GO" id="GO:0008239">
    <property type="term" value="F:dipeptidyl-peptidase activity"/>
    <property type="evidence" value="ECO:0007669"/>
    <property type="project" value="TreeGrafter"/>
</dbReference>
<name>A0AAV9VD92_9PEZI</name>
<feature type="chain" id="PRO_5043754348" evidence="6">
    <location>
        <begin position="23"/>
        <end position="636"/>
    </location>
</feature>
<sequence length="636" mass="70681">MKSLGFFTVLVGLSQILGAAAALPWKDSKTRERLELMIRNRRVNNPDDFSKARTEDDPTQHPYYVDMPLDHFGTDPAAKGQTYKNRYYVQDAYYRPGGPVIFQDIGEDGLSGYLGYITKENLLPVMTARLYGGHNDHMHPDRLLILWEHRFYGASAPITNVSLNIGNATPKELTDFYQHHTIEQALEDVPVFANNFTYTFKNWPEDTPQPVLTPDKTPWVFIGCSYSANRGAWLAKRNPGLFKATLASSAPVQEQVNFWQYFVPIEEELAIVYKNCALDLHAAANWMTDAYATKNTTLVDTLLLAIYGDQWTKLVKYYGVDSPTLWLYRVDYLTNIAWTPFTDFQYVGVQAGILGTICTTMETAYDPAGNPDGVFATEPLERAVAAYTKAMVAVSGRETEASSTGTINPYLDGLSWSWQYCTEVGGFQIANTSRSTNLLPSFVDMKQQIDYCISTYGLSDRVTRDGPNVGPINEKYTGWNIELPNVLWTNGQFDPWRQLSIASPDAPEKKATAEIPDCGKSFPRGTQLQWVIRGGHHGSDFAEPIRFNTPLPSTTLTTATKAEPATTPQPRKEVVSDALNAQNLFLSAVKTWIECSTLAWTPTGVPAAGATPRSVTYPGVRHPIARAMVAAATPVP</sequence>
<comment type="similarity">
    <text evidence="1">Belongs to the peptidase S28 family.</text>
</comment>
<evidence type="ECO:0000256" key="3">
    <source>
        <dbReference type="ARBA" id="ARBA00022729"/>
    </source>
</evidence>
<keyword evidence="2" id="KW-0645">Protease</keyword>
<protein>
    <submittedName>
        <fullName evidence="7">Uncharacterized protein</fullName>
    </submittedName>
</protein>
<dbReference type="Proteomes" id="UP001375240">
    <property type="component" value="Unassembled WGS sequence"/>
</dbReference>
<evidence type="ECO:0000256" key="2">
    <source>
        <dbReference type="ARBA" id="ARBA00022670"/>
    </source>
</evidence>
<feature type="signal peptide" evidence="6">
    <location>
        <begin position="1"/>
        <end position="22"/>
    </location>
</feature>
<evidence type="ECO:0000313" key="8">
    <source>
        <dbReference type="Proteomes" id="UP001375240"/>
    </source>
</evidence>